<reference evidence="1 2" key="1">
    <citation type="journal article" date="2019" name="Nat. Med.">
        <title>Preventing dysbiosis of the neonatal mouse intestinal microbiome protects against late-onset sepsis.</title>
        <authorList>
            <person name="Singer J.R."/>
            <person name="Blosser E.G."/>
            <person name="Zindl C.L."/>
            <person name="Silberger D.J."/>
            <person name="Conlan S."/>
            <person name="Laufer V.A."/>
            <person name="DiToro D."/>
            <person name="Deming C."/>
            <person name="Kumar R."/>
            <person name="Morrow C.D."/>
            <person name="Segre J.A."/>
            <person name="Gray M.J."/>
            <person name="Randolph D.A."/>
            <person name="Weaver C.T."/>
        </authorList>
    </citation>
    <scope>NUCLEOTIDE SEQUENCE [LARGE SCALE GENOMIC DNA]</scope>
    <source>
        <strain evidence="1 2">V10</strain>
    </source>
</reference>
<dbReference type="RefSeq" id="WP_163588072.1">
    <property type="nucleotide sequence ID" value="NZ_CP040852.1"/>
</dbReference>
<proteinExistence type="predicted"/>
<dbReference type="Proteomes" id="UP000463931">
    <property type="component" value="Chromosome"/>
</dbReference>
<dbReference type="AlphaFoldDB" id="A0AAE6WE30"/>
<sequence>MRCPTCGYTNLPKEMYCKQCGMSLPKAPRSKLPLVIIISFLIFTAIGTGVAYYFGVLNNDPKYVSYDKLELNDIAGRWKLDDGEMTTKLPRSITIKKNKVTYEMDGENFSFTVDKRIIYEQSKMVAFYNKDNDEGIAVALMKLKLKGVDRVELFLAGNNDKDAFGSYIREGK</sequence>
<evidence type="ECO:0000313" key="2">
    <source>
        <dbReference type="Proteomes" id="UP000463931"/>
    </source>
</evidence>
<organism evidence="1 2">
    <name type="scientific">Ligilactobacillus murinus</name>
    <dbReference type="NCBI Taxonomy" id="1622"/>
    <lineage>
        <taxon>Bacteria</taxon>
        <taxon>Bacillati</taxon>
        <taxon>Bacillota</taxon>
        <taxon>Bacilli</taxon>
        <taxon>Lactobacillales</taxon>
        <taxon>Lactobacillaceae</taxon>
        <taxon>Ligilactobacillus</taxon>
    </lineage>
</organism>
<evidence type="ECO:0000313" key="1">
    <source>
        <dbReference type="EMBL" id="QIA88889.1"/>
    </source>
</evidence>
<name>A0AAE6WE30_9LACO</name>
<accession>A0AAE6WE30</accession>
<gene>
    <name evidence="1" type="ORF">FEE40_01030</name>
</gene>
<dbReference type="EMBL" id="CP040852">
    <property type="protein sequence ID" value="QIA88889.1"/>
    <property type="molecule type" value="Genomic_DNA"/>
</dbReference>
<protein>
    <submittedName>
        <fullName evidence="1">Uncharacterized protein</fullName>
    </submittedName>
</protein>